<accession>A0A0K0GIV2</accession>
<feature type="domain" description="Amidohydrolase-related" evidence="3">
    <location>
        <begin position="162"/>
        <end position="342"/>
    </location>
</feature>
<evidence type="ECO:0000313" key="4">
    <source>
        <dbReference type="EMBL" id="ACD58271.1"/>
    </source>
</evidence>
<dbReference type="EMBL" id="CP000967">
    <property type="protein sequence ID" value="ACD58271.1"/>
    <property type="molecule type" value="Genomic_DNA"/>
</dbReference>
<dbReference type="Pfam" id="PF01979">
    <property type="entry name" value="Amidohydro_1"/>
    <property type="match status" value="1"/>
</dbReference>
<gene>
    <name evidence="4" type="ordered locus">PXO_00197</name>
</gene>
<dbReference type="InterPro" id="IPR006680">
    <property type="entry name" value="Amidohydro-rel"/>
</dbReference>
<evidence type="ECO:0000256" key="2">
    <source>
        <dbReference type="ARBA" id="ARBA00022801"/>
    </source>
</evidence>
<name>A0A0K0GIV2_XANOP</name>
<evidence type="ECO:0000313" key="5">
    <source>
        <dbReference type="Proteomes" id="UP000001740"/>
    </source>
</evidence>
<dbReference type="InterPro" id="IPR011059">
    <property type="entry name" value="Metal-dep_hydrolase_composite"/>
</dbReference>
<dbReference type="InterPro" id="IPR032466">
    <property type="entry name" value="Metal_Hydrolase"/>
</dbReference>
<dbReference type="PANTHER" id="PTHR43794:SF11">
    <property type="entry name" value="AMIDOHYDROLASE-RELATED DOMAIN-CONTAINING PROTEIN"/>
    <property type="match status" value="1"/>
</dbReference>
<dbReference type="SUPFAM" id="SSF51556">
    <property type="entry name" value="Metallo-dependent hydrolases"/>
    <property type="match status" value="1"/>
</dbReference>
<proteinExistence type="inferred from homology"/>
<dbReference type="HOGENOM" id="CLU_054741_0_0_6"/>
<dbReference type="GO" id="GO:0016810">
    <property type="term" value="F:hydrolase activity, acting on carbon-nitrogen (but not peptide) bonds"/>
    <property type="evidence" value="ECO:0007669"/>
    <property type="project" value="InterPro"/>
</dbReference>
<dbReference type="KEGG" id="xop:PXO_00197"/>
<organism evidence="4 5">
    <name type="scientific">Xanthomonas oryzae pv. oryzae (strain PXO99A)</name>
    <dbReference type="NCBI Taxonomy" id="360094"/>
    <lineage>
        <taxon>Bacteria</taxon>
        <taxon>Pseudomonadati</taxon>
        <taxon>Pseudomonadota</taxon>
        <taxon>Gammaproteobacteria</taxon>
        <taxon>Lysobacterales</taxon>
        <taxon>Lysobacteraceae</taxon>
        <taxon>Xanthomonas</taxon>
    </lineage>
</organism>
<protein>
    <submittedName>
        <fullName evidence="4">Amidohydrolase family protein</fullName>
    </submittedName>
</protein>
<dbReference type="FunFam" id="3.20.20.140:FF:000220">
    <property type="entry name" value="Glr3518 protein"/>
    <property type="match status" value="1"/>
</dbReference>
<dbReference type="SUPFAM" id="SSF51338">
    <property type="entry name" value="Composite domain of metallo-dependent hydrolases"/>
    <property type="match status" value="1"/>
</dbReference>
<dbReference type="eggNOG" id="COG0402">
    <property type="taxonomic scope" value="Bacteria"/>
</dbReference>
<dbReference type="PANTHER" id="PTHR43794">
    <property type="entry name" value="AMINOHYDROLASE SSNA-RELATED"/>
    <property type="match status" value="1"/>
</dbReference>
<reference evidence="4 5" key="1">
    <citation type="journal article" date="2008" name="BMC Genomics">
        <title>Genome sequence and rapid evolution of the rice pathogen Xanthomonas oryzae pv. oryzae PXO99A.</title>
        <authorList>
            <person name="Salzberg S.L."/>
            <person name="Sommer D.D."/>
            <person name="Schatz M.C."/>
            <person name="Phillippy A.M."/>
            <person name="Rabinowicz P.D."/>
            <person name="Tsuge S."/>
            <person name="Furutani A."/>
            <person name="Ochiai H."/>
            <person name="Delcher A.L."/>
            <person name="Kelley D."/>
            <person name="Madupu R."/>
            <person name="Puiu D."/>
            <person name="Radune D."/>
            <person name="Shumway M."/>
            <person name="Trapnell C."/>
            <person name="Aparna G."/>
            <person name="Jha G."/>
            <person name="Pandey A."/>
            <person name="Patil P.B."/>
            <person name="Ishihara H."/>
            <person name="Meyer D.F."/>
            <person name="Szurek B."/>
            <person name="Verdier V."/>
            <person name="Koebnik R."/>
            <person name="Dow J.M."/>
            <person name="Ryan R.P."/>
            <person name="Hirata H."/>
            <person name="Tsuyumu S."/>
            <person name="Won Lee S."/>
            <person name="Seo Y.S."/>
            <person name="Sriariyanum M."/>
            <person name="Ronald P.C."/>
            <person name="Sonti R.V."/>
            <person name="Van Sluys M.A."/>
            <person name="Leach J.E."/>
            <person name="White F.F."/>
            <person name="Bogdanove A.J."/>
        </authorList>
    </citation>
    <scope>NUCLEOTIDE SEQUENCE [LARGE SCALE GENOMIC DNA]</scope>
    <source>
        <strain evidence="4 5">PXO99A</strain>
    </source>
</reference>
<sequence>MEAPMAMADVCLQGARAMTAAGASRTAVTIRAGRFGGTPGTGTLRLDLQGHVLAPGLINAHEHLQVNCVPPLPQAAPFANSYAWIEAFHAHFQHPDVAAALRVPKAVRLRHGGLKNLLAGVTCVAQHDPWHATLDEAHFPVSVLRAFGWSYALGWTGYGPPVQGSFAATPATHPWMIHLAEGTDAVARAELEELDRLGCLAANTVLIHGVGMSEPDIERVIARGAAVVWCPSSNQALLGRTLDPWRLCMAGRLALGSDSRISGARDLLEELRIASASGLARDLLLGLATSESARILRMTTRGRIAPDATADLLIVRDRGGEPASSIIGCERSDLRAVIRDGKPRIADPDFAPWFEAAGISTVQVLLDGRPKLLDATLADPAVLALEPGLQCVSLEQPAQTIAQVARALAADGAFS</sequence>
<dbReference type="Gene3D" id="3.20.20.140">
    <property type="entry name" value="Metal-dependent hydrolases"/>
    <property type="match status" value="1"/>
</dbReference>
<keyword evidence="2 4" id="KW-0378">Hydrolase</keyword>
<dbReference type="InterPro" id="IPR050287">
    <property type="entry name" value="MTA/SAH_deaminase"/>
</dbReference>
<comment type="similarity">
    <text evidence="1">Belongs to the metallo-dependent hydrolases superfamily. ATZ/TRZ family.</text>
</comment>
<dbReference type="AlphaFoldDB" id="A0A0K0GIV2"/>
<dbReference type="Proteomes" id="UP000001740">
    <property type="component" value="Chromosome"/>
</dbReference>
<evidence type="ECO:0000259" key="3">
    <source>
        <dbReference type="Pfam" id="PF01979"/>
    </source>
</evidence>
<evidence type="ECO:0000256" key="1">
    <source>
        <dbReference type="ARBA" id="ARBA00006745"/>
    </source>
</evidence>